<feature type="region of interest" description="Disordered" evidence="1">
    <location>
        <begin position="1"/>
        <end position="29"/>
    </location>
</feature>
<evidence type="ECO:0000256" key="1">
    <source>
        <dbReference type="SAM" id="MobiDB-lite"/>
    </source>
</evidence>
<name>A0A0F9VM06_9ZZZZ</name>
<dbReference type="AlphaFoldDB" id="A0A0F9VM06"/>
<proteinExistence type="predicted"/>
<accession>A0A0F9VM06</accession>
<organism evidence="2">
    <name type="scientific">marine sediment metagenome</name>
    <dbReference type="NCBI Taxonomy" id="412755"/>
    <lineage>
        <taxon>unclassified sequences</taxon>
        <taxon>metagenomes</taxon>
        <taxon>ecological metagenomes</taxon>
    </lineage>
</organism>
<protein>
    <submittedName>
        <fullName evidence="2">Uncharacterized protein</fullName>
    </submittedName>
</protein>
<evidence type="ECO:0000313" key="2">
    <source>
        <dbReference type="EMBL" id="KKN74526.1"/>
    </source>
</evidence>
<sequence>MSKQPFDVDTFMKSNIREPHETSQLPEGAVTDSTDIEWLFSQAPSSDYIDSIHDWWTEKGFLTEAQYAKLQEMAERDDREPWR</sequence>
<comment type="caution">
    <text evidence="2">The sequence shown here is derived from an EMBL/GenBank/DDBJ whole genome shotgun (WGS) entry which is preliminary data.</text>
</comment>
<reference evidence="2" key="1">
    <citation type="journal article" date="2015" name="Nature">
        <title>Complex archaea that bridge the gap between prokaryotes and eukaryotes.</title>
        <authorList>
            <person name="Spang A."/>
            <person name="Saw J.H."/>
            <person name="Jorgensen S.L."/>
            <person name="Zaremba-Niedzwiedzka K."/>
            <person name="Martijn J."/>
            <person name="Lind A.E."/>
            <person name="van Eijk R."/>
            <person name="Schleper C."/>
            <person name="Guy L."/>
            <person name="Ettema T.J."/>
        </authorList>
    </citation>
    <scope>NUCLEOTIDE SEQUENCE</scope>
</reference>
<dbReference type="EMBL" id="LAZR01000324">
    <property type="protein sequence ID" value="KKN74526.1"/>
    <property type="molecule type" value="Genomic_DNA"/>
</dbReference>
<gene>
    <name evidence="2" type="ORF">LCGC14_0389430</name>
</gene>